<evidence type="ECO:0000313" key="1">
    <source>
        <dbReference type="EMBL" id="KNY24846.1"/>
    </source>
</evidence>
<dbReference type="OrthoDB" id="2041935at2"/>
<evidence type="ECO:0000313" key="2">
    <source>
        <dbReference type="Proteomes" id="UP000036923"/>
    </source>
</evidence>
<name>A0A0L6JG57_9FIRM</name>
<comment type="caution">
    <text evidence="1">The sequence shown here is derived from an EMBL/GenBank/DDBJ whole genome shotgun (WGS) entry which is preliminary data.</text>
</comment>
<dbReference type="RefSeq" id="WP_036939437.1">
    <property type="nucleotide sequence ID" value="NZ_JQKC01000009.1"/>
</dbReference>
<dbReference type="EMBL" id="LGTC01000001">
    <property type="protein sequence ID" value="KNY24846.1"/>
    <property type="molecule type" value="Genomic_DNA"/>
</dbReference>
<dbReference type="Proteomes" id="UP000036923">
    <property type="component" value="Unassembled WGS sequence"/>
</dbReference>
<dbReference type="AlphaFoldDB" id="A0A0L6JG57"/>
<reference evidence="2" key="1">
    <citation type="submission" date="2015-07" db="EMBL/GenBank/DDBJ databases">
        <title>Near-Complete Genome Sequence of the Cellulolytic Bacterium Bacteroides (Pseudobacteroides) cellulosolvens ATCC 35603.</title>
        <authorList>
            <person name="Dassa B."/>
            <person name="Utturkar S.M."/>
            <person name="Klingeman D.M."/>
            <person name="Hurt R.A."/>
            <person name="Keller M."/>
            <person name="Xu J."/>
            <person name="Reddy Y.H.K."/>
            <person name="Borovok I."/>
            <person name="Grinberg I.R."/>
            <person name="Lamed R."/>
            <person name="Zhivin O."/>
            <person name="Bayer E.A."/>
            <person name="Brown S.D."/>
        </authorList>
    </citation>
    <scope>NUCLEOTIDE SEQUENCE [LARGE SCALE GENOMIC DNA]</scope>
    <source>
        <strain evidence="2">DSM 2933</strain>
    </source>
</reference>
<dbReference type="STRING" id="398512.Bccel_0103"/>
<proteinExistence type="predicted"/>
<protein>
    <submittedName>
        <fullName evidence="1">Uncharacterized protein</fullName>
    </submittedName>
</protein>
<accession>A0A0L6JG57</accession>
<organism evidence="1 2">
    <name type="scientific">Pseudobacteroides cellulosolvens ATCC 35603 = DSM 2933</name>
    <dbReference type="NCBI Taxonomy" id="398512"/>
    <lineage>
        <taxon>Bacteria</taxon>
        <taxon>Bacillati</taxon>
        <taxon>Bacillota</taxon>
        <taxon>Clostridia</taxon>
        <taxon>Eubacteriales</taxon>
        <taxon>Oscillospiraceae</taxon>
        <taxon>Pseudobacteroides</taxon>
    </lineage>
</organism>
<sequence>MAQGDILLGEGVFSIGGVDIALVRGGGSFVIEREYRPIEADGDYGPVKGRIRKTKSVAKLALKALELLPANLPKFYPAMNLNTSDTAKDVLTAAADVSATDYNTVSFTGRNLEGKQVYIEVKDAINLENINWELVDKEEVISELNYTGTYDPAARTTEPWKVEFAKGTTYTVTFTVTSNGSAAISGASVTFNNRTLTTNASGVATFAGVSVGTNKPFSVTKGGYKLYQGAVDVDSAESVAVTMTVI</sequence>
<keyword evidence="2" id="KW-1185">Reference proteome</keyword>
<gene>
    <name evidence="1" type="ORF">Bccel_0103</name>
</gene>